<keyword evidence="2" id="KW-1185">Reference proteome</keyword>
<sequence length="63" mass="7229">MSDDVDNAQRITEFYTEQAIKASQRNVSKAIPIGTCNWCDTPVSGMIRWCCGACRDEWEKENR</sequence>
<name>A0A6J5RVD5_9CAUD</name>
<reference evidence="1" key="1">
    <citation type="submission" date="2020-05" db="EMBL/GenBank/DDBJ databases">
        <authorList>
            <person name="Chiriac C."/>
            <person name="Salcher M."/>
            <person name="Ghai R."/>
            <person name="Kavagutti S V."/>
        </authorList>
    </citation>
    <scope>NUCLEOTIDE SEQUENCE [LARGE SCALE GENOMIC DNA]</scope>
</reference>
<dbReference type="EMBL" id="LR797314">
    <property type="protein sequence ID" value="CAB4202433.1"/>
    <property type="molecule type" value="Genomic_DNA"/>
</dbReference>
<gene>
    <name evidence="1" type="ORF">UFOVP1367_15</name>
</gene>
<organism evidence="1 2">
    <name type="scientific">uncultured Caudovirales phage</name>
    <dbReference type="NCBI Taxonomy" id="2100421"/>
    <lineage>
        <taxon>Viruses</taxon>
        <taxon>Duplodnaviria</taxon>
        <taxon>Heunggongvirae</taxon>
        <taxon>Uroviricota</taxon>
        <taxon>Caudoviricetes</taxon>
        <taxon>Peduoviridae</taxon>
        <taxon>Maltschvirus</taxon>
        <taxon>Maltschvirus maltsch</taxon>
    </lineage>
</organism>
<proteinExistence type="predicted"/>
<evidence type="ECO:0000313" key="1">
    <source>
        <dbReference type="EMBL" id="CAB4202433.1"/>
    </source>
</evidence>
<evidence type="ECO:0000313" key="2">
    <source>
        <dbReference type="Proteomes" id="UP001641549"/>
    </source>
</evidence>
<dbReference type="Proteomes" id="UP001641549">
    <property type="component" value="Chromosome UFOv-RH-23may17-C8087"/>
</dbReference>
<protein>
    <submittedName>
        <fullName evidence="1">Uncharacterized protein</fullName>
    </submittedName>
</protein>
<accession>A0A6J5RVD5</accession>